<evidence type="ECO:0000256" key="4">
    <source>
        <dbReference type="ARBA" id="ARBA00022840"/>
    </source>
</evidence>
<sequence>MADIELRSLSKRWGSFVGVKELDLSIPDKEFLVLLGPSGCGKTTTMRMIAGLEDASSGDILIGGRRVNGLDPKDRDIAMVFQSYALYPNLSVYENIRFPLKVRRVPVAEHDARVRRAATMVELTDFLDRRPAALSGGQRQRVALARAIVRQPSVFLMDEPLSNLDAKLRVSTRAQIKNLSHELQVTTIYVTHDQVEAMTLADRVVVMKSGEVQQMGTPTEIYDRPANTFVAGFIGNPAMNLMEGRINDGVFEGENVRIPGLSGPDGPVTLGFRAEDATLTSEGEIVAPAYTTELLGDATMITVRAGGALVAVKAHKEVRAQIGERIAINVPPAICHLFDPASGQRLAV</sequence>
<dbReference type="OrthoDB" id="8188565at2"/>
<dbReference type="GO" id="GO:0008643">
    <property type="term" value="P:carbohydrate transport"/>
    <property type="evidence" value="ECO:0007669"/>
    <property type="project" value="InterPro"/>
</dbReference>
<dbReference type="InterPro" id="IPR047641">
    <property type="entry name" value="ABC_transpr_MalK/UgpC-like"/>
</dbReference>
<evidence type="ECO:0000313" key="6">
    <source>
        <dbReference type="EMBL" id="TNC52874.1"/>
    </source>
</evidence>
<dbReference type="GO" id="GO:0016887">
    <property type="term" value="F:ATP hydrolysis activity"/>
    <property type="evidence" value="ECO:0007669"/>
    <property type="project" value="InterPro"/>
</dbReference>
<dbReference type="InterPro" id="IPR003593">
    <property type="entry name" value="AAA+_ATPase"/>
</dbReference>
<keyword evidence="3" id="KW-0547">Nucleotide-binding</keyword>
<dbReference type="PANTHER" id="PTHR43875">
    <property type="entry name" value="MALTODEXTRIN IMPORT ATP-BINDING PROTEIN MSMX"/>
    <property type="match status" value="1"/>
</dbReference>
<dbReference type="Proteomes" id="UP000305887">
    <property type="component" value="Unassembled WGS sequence"/>
</dbReference>
<dbReference type="FunFam" id="3.40.50.300:FF:000042">
    <property type="entry name" value="Maltose/maltodextrin ABC transporter, ATP-binding protein"/>
    <property type="match status" value="1"/>
</dbReference>
<organism evidence="6 7">
    <name type="scientific">Rubellimicrobium rubrum</name>
    <dbReference type="NCBI Taxonomy" id="2585369"/>
    <lineage>
        <taxon>Bacteria</taxon>
        <taxon>Pseudomonadati</taxon>
        <taxon>Pseudomonadota</taxon>
        <taxon>Alphaproteobacteria</taxon>
        <taxon>Rhodobacterales</taxon>
        <taxon>Roseobacteraceae</taxon>
        <taxon>Rubellimicrobium</taxon>
    </lineage>
</organism>
<dbReference type="Pfam" id="PF00005">
    <property type="entry name" value="ABC_tran"/>
    <property type="match status" value="1"/>
</dbReference>
<dbReference type="InterPro" id="IPR015855">
    <property type="entry name" value="ABC_transpr_MalK-like"/>
</dbReference>
<dbReference type="InterPro" id="IPR017871">
    <property type="entry name" value="ABC_transporter-like_CS"/>
</dbReference>
<proteinExistence type="inferred from homology"/>
<dbReference type="Gene3D" id="2.40.50.140">
    <property type="entry name" value="Nucleic acid-binding proteins"/>
    <property type="match status" value="1"/>
</dbReference>
<dbReference type="Gene3D" id="2.40.50.100">
    <property type="match status" value="1"/>
</dbReference>
<dbReference type="GO" id="GO:0055052">
    <property type="term" value="C:ATP-binding cassette (ABC) transporter complex, substrate-binding subunit-containing"/>
    <property type="evidence" value="ECO:0007669"/>
    <property type="project" value="TreeGrafter"/>
</dbReference>
<keyword evidence="2" id="KW-0813">Transport</keyword>
<feature type="domain" description="ABC transporter" evidence="5">
    <location>
        <begin position="4"/>
        <end position="234"/>
    </location>
</feature>
<dbReference type="PROSITE" id="PS50893">
    <property type="entry name" value="ABC_TRANSPORTER_2"/>
    <property type="match status" value="1"/>
</dbReference>
<dbReference type="InterPro" id="IPR003439">
    <property type="entry name" value="ABC_transporter-like_ATP-bd"/>
</dbReference>
<dbReference type="GO" id="GO:0140359">
    <property type="term" value="F:ABC-type transporter activity"/>
    <property type="evidence" value="ECO:0007669"/>
    <property type="project" value="InterPro"/>
</dbReference>
<dbReference type="PANTHER" id="PTHR43875:SF1">
    <property type="entry name" value="OSMOPROTECTIVE COMPOUNDS UPTAKE ATP-BINDING PROTEIN GGTA"/>
    <property type="match status" value="1"/>
</dbReference>
<dbReference type="InterPro" id="IPR027417">
    <property type="entry name" value="P-loop_NTPase"/>
</dbReference>
<evidence type="ECO:0000256" key="1">
    <source>
        <dbReference type="ARBA" id="ARBA00005417"/>
    </source>
</evidence>
<accession>A0A5C4N2F5</accession>
<dbReference type="EMBL" id="VDFU01000001">
    <property type="protein sequence ID" value="TNC52874.1"/>
    <property type="molecule type" value="Genomic_DNA"/>
</dbReference>
<dbReference type="PROSITE" id="PS00211">
    <property type="entry name" value="ABC_TRANSPORTER_1"/>
    <property type="match status" value="1"/>
</dbReference>
<comment type="similarity">
    <text evidence="1">Belongs to the ABC transporter superfamily.</text>
</comment>
<evidence type="ECO:0000259" key="5">
    <source>
        <dbReference type="PROSITE" id="PS50893"/>
    </source>
</evidence>
<dbReference type="GO" id="GO:0005524">
    <property type="term" value="F:ATP binding"/>
    <property type="evidence" value="ECO:0007669"/>
    <property type="project" value="UniProtKB-KW"/>
</dbReference>
<keyword evidence="4 6" id="KW-0067">ATP-binding</keyword>
<dbReference type="InterPro" id="IPR008995">
    <property type="entry name" value="Mo/tungstate-bd_C_term_dom"/>
</dbReference>
<comment type="caution">
    <text evidence="6">The sequence shown here is derived from an EMBL/GenBank/DDBJ whole genome shotgun (WGS) entry which is preliminary data.</text>
</comment>
<dbReference type="NCBIfam" id="NF008653">
    <property type="entry name" value="PRK11650.1"/>
    <property type="match status" value="1"/>
</dbReference>
<dbReference type="RefSeq" id="WP_139074699.1">
    <property type="nucleotide sequence ID" value="NZ_VDFU01000001.1"/>
</dbReference>
<dbReference type="AlphaFoldDB" id="A0A5C4N2F5"/>
<dbReference type="SUPFAM" id="SSF52540">
    <property type="entry name" value="P-loop containing nucleoside triphosphate hydrolases"/>
    <property type="match status" value="1"/>
</dbReference>
<evidence type="ECO:0000256" key="2">
    <source>
        <dbReference type="ARBA" id="ARBA00022448"/>
    </source>
</evidence>
<reference evidence="6 7" key="1">
    <citation type="submission" date="2019-06" db="EMBL/GenBank/DDBJ databases">
        <title>YIM 131921 draft genome.</title>
        <authorList>
            <person name="Jiang L."/>
        </authorList>
    </citation>
    <scope>NUCLEOTIDE SEQUENCE [LARGE SCALE GENOMIC DNA]</scope>
    <source>
        <strain evidence="6 7">YIM 131921</strain>
    </source>
</reference>
<gene>
    <name evidence="6" type="ORF">FHG66_00835</name>
</gene>
<protein>
    <submittedName>
        <fullName evidence="6">ABC transporter ATP-binding protein</fullName>
    </submittedName>
</protein>
<evidence type="ECO:0000256" key="3">
    <source>
        <dbReference type="ARBA" id="ARBA00022741"/>
    </source>
</evidence>
<dbReference type="InterPro" id="IPR012340">
    <property type="entry name" value="NA-bd_OB-fold"/>
</dbReference>
<evidence type="ECO:0000313" key="7">
    <source>
        <dbReference type="Proteomes" id="UP000305887"/>
    </source>
</evidence>
<dbReference type="CDD" id="cd03301">
    <property type="entry name" value="ABC_MalK_N"/>
    <property type="match status" value="1"/>
</dbReference>
<dbReference type="SUPFAM" id="SSF50331">
    <property type="entry name" value="MOP-like"/>
    <property type="match status" value="1"/>
</dbReference>
<dbReference type="Gene3D" id="3.40.50.300">
    <property type="entry name" value="P-loop containing nucleotide triphosphate hydrolases"/>
    <property type="match status" value="1"/>
</dbReference>
<dbReference type="SMART" id="SM00382">
    <property type="entry name" value="AAA"/>
    <property type="match status" value="1"/>
</dbReference>
<keyword evidence="7" id="KW-1185">Reference proteome</keyword>
<name>A0A5C4N2F5_9RHOB</name>